<gene>
    <name evidence="1" type="ORF">IAD20_01535</name>
</gene>
<evidence type="ECO:0000313" key="2">
    <source>
        <dbReference type="Proteomes" id="UP000824107"/>
    </source>
</evidence>
<dbReference type="AlphaFoldDB" id="A0A9D1SAB9"/>
<evidence type="ECO:0000313" key="1">
    <source>
        <dbReference type="EMBL" id="HIU52745.1"/>
    </source>
</evidence>
<accession>A0A9D1SAB9</accession>
<comment type="caution">
    <text evidence="1">The sequence shown here is derived from an EMBL/GenBank/DDBJ whole genome shotgun (WGS) entry which is preliminary data.</text>
</comment>
<organism evidence="1 2">
    <name type="scientific">Candidatus Scatocola faecipullorum</name>
    <dbReference type="NCBI Taxonomy" id="2840917"/>
    <lineage>
        <taxon>Bacteria</taxon>
        <taxon>Pseudomonadati</taxon>
        <taxon>Pseudomonadota</taxon>
        <taxon>Alphaproteobacteria</taxon>
        <taxon>Rhodospirillales</taxon>
        <taxon>Rhodospirillaceae</taxon>
        <taxon>Rhodospirillaceae incertae sedis</taxon>
        <taxon>Candidatus Scatocola</taxon>
    </lineage>
</organism>
<proteinExistence type="predicted"/>
<sequence>MKRLILTQQQLADAYAVPVKSSIYQYFLGLSDRKEKMIGLIIGEYEFFDDGDIEYKEHDFKEIIVSEETMKAWKLSRKASGQTPLMFTDCYFSLVSLRTLEDLAVGNLAEAAAELVKNHEKQLGLKITRADYFEDGVCFRDSFILKEGSLYEPRSLKNLGEDSPYVCGPAALSWIDERISEGCERFILDADKGELAVPDENTSFLPLRTFAVWGVSI</sequence>
<reference evidence="1" key="2">
    <citation type="journal article" date="2021" name="PeerJ">
        <title>Extensive microbial diversity within the chicken gut microbiome revealed by metagenomics and culture.</title>
        <authorList>
            <person name="Gilroy R."/>
            <person name="Ravi A."/>
            <person name="Getino M."/>
            <person name="Pursley I."/>
            <person name="Horton D.L."/>
            <person name="Alikhan N.F."/>
            <person name="Baker D."/>
            <person name="Gharbi K."/>
            <person name="Hall N."/>
            <person name="Watson M."/>
            <person name="Adriaenssens E.M."/>
            <person name="Foster-Nyarko E."/>
            <person name="Jarju S."/>
            <person name="Secka A."/>
            <person name="Antonio M."/>
            <person name="Oren A."/>
            <person name="Chaudhuri R.R."/>
            <person name="La Ragione R."/>
            <person name="Hildebrand F."/>
            <person name="Pallen M.J."/>
        </authorList>
    </citation>
    <scope>NUCLEOTIDE SEQUENCE</scope>
    <source>
        <strain evidence="1">ChiW3-316</strain>
    </source>
</reference>
<dbReference type="EMBL" id="DVNC01000015">
    <property type="protein sequence ID" value="HIU52745.1"/>
    <property type="molecule type" value="Genomic_DNA"/>
</dbReference>
<protein>
    <submittedName>
        <fullName evidence="1">Uncharacterized protein</fullName>
    </submittedName>
</protein>
<name>A0A9D1SAB9_9PROT</name>
<reference evidence="1" key="1">
    <citation type="submission" date="2020-10" db="EMBL/GenBank/DDBJ databases">
        <authorList>
            <person name="Gilroy R."/>
        </authorList>
    </citation>
    <scope>NUCLEOTIDE SEQUENCE</scope>
    <source>
        <strain evidence="1">ChiW3-316</strain>
    </source>
</reference>
<dbReference type="Proteomes" id="UP000824107">
    <property type="component" value="Unassembled WGS sequence"/>
</dbReference>